<sequence length="75" mass="8517">LAKEFKVRGYPAILMLKKDTRYNYSGPRTKDGIMDFANRVAGPLVRVLSSLQLFQHAMSRHDVMFVYIGATSPLK</sequence>
<protein>
    <recommendedName>
        <fullName evidence="3">protein disulfide-isomerase</fullName>
        <ecNumber evidence="3">5.3.4.1</ecNumber>
    </recommendedName>
</protein>
<dbReference type="Proteomes" id="UP001314229">
    <property type="component" value="Unassembled WGS sequence"/>
</dbReference>
<keyword evidence="5" id="KW-1133">Transmembrane helix</keyword>
<dbReference type="AlphaFoldDB" id="A0AAV1QNJ1"/>
<dbReference type="GO" id="GO:0009986">
    <property type="term" value="C:cell surface"/>
    <property type="evidence" value="ECO:0007669"/>
    <property type="project" value="TreeGrafter"/>
</dbReference>
<dbReference type="InterPro" id="IPR052250">
    <property type="entry name" value="PDI_TMX3"/>
</dbReference>
<proteinExistence type="predicted"/>
<comment type="caution">
    <text evidence="7">The sequence shown here is derived from an EMBL/GenBank/DDBJ whole genome shotgun (WGS) entry which is preliminary data.</text>
</comment>
<dbReference type="PANTHER" id="PTHR46426">
    <property type="entry name" value="PROTEIN DISULFIDE-ISOMERASE TMX3"/>
    <property type="match status" value="1"/>
</dbReference>
<feature type="non-terminal residue" evidence="7">
    <location>
        <position position="1"/>
    </location>
</feature>
<evidence type="ECO:0000256" key="6">
    <source>
        <dbReference type="ARBA" id="ARBA00023136"/>
    </source>
</evidence>
<keyword evidence="8" id="KW-1185">Reference proteome</keyword>
<dbReference type="InterPro" id="IPR036249">
    <property type="entry name" value="Thioredoxin-like_sf"/>
</dbReference>
<comment type="catalytic activity">
    <reaction evidence="1">
        <text>Catalyzes the rearrangement of -S-S- bonds in proteins.</text>
        <dbReference type="EC" id="5.3.4.1"/>
    </reaction>
</comment>
<evidence type="ECO:0000313" key="7">
    <source>
        <dbReference type="EMBL" id="CAK6984969.1"/>
    </source>
</evidence>
<dbReference type="Gene3D" id="3.40.30.10">
    <property type="entry name" value="Glutaredoxin"/>
    <property type="match status" value="1"/>
</dbReference>
<feature type="non-terminal residue" evidence="7">
    <location>
        <position position="75"/>
    </location>
</feature>
<dbReference type="EMBL" id="CAWUFR010002878">
    <property type="protein sequence ID" value="CAK6984969.1"/>
    <property type="molecule type" value="Genomic_DNA"/>
</dbReference>
<dbReference type="GO" id="GO:0005783">
    <property type="term" value="C:endoplasmic reticulum"/>
    <property type="evidence" value="ECO:0007669"/>
    <property type="project" value="TreeGrafter"/>
</dbReference>
<name>A0AAV1QNJ1_SCOSC</name>
<accession>A0AAV1QNJ1</accession>
<organism evidence="7 8">
    <name type="scientific">Scomber scombrus</name>
    <name type="common">Atlantic mackerel</name>
    <name type="synonym">Scomber vernalis</name>
    <dbReference type="NCBI Taxonomy" id="13677"/>
    <lineage>
        <taxon>Eukaryota</taxon>
        <taxon>Metazoa</taxon>
        <taxon>Chordata</taxon>
        <taxon>Craniata</taxon>
        <taxon>Vertebrata</taxon>
        <taxon>Euteleostomi</taxon>
        <taxon>Actinopterygii</taxon>
        <taxon>Neopterygii</taxon>
        <taxon>Teleostei</taxon>
        <taxon>Neoteleostei</taxon>
        <taxon>Acanthomorphata</taxon>
        <taxon>Pelagiaria</taxon>
        <taxon>Scombriformes</taxon>
        <taxon>Scombridae</taxon>
        <taxon>Scomber</taxon>
    </lineage>
</organism>
<evidence type="ECO:0000256" key="3">
    <source>
        <dbReference type="ARBA" id="ARBA00012723"/>
    </source>
</evidence>
<keyword evidence="6" id="KW-0472">Membrane</keyword>
<dbReference type="PANTHER" id="PTHR46426:SF1">
    <property type="entry name" value="PROTEIN DISULFIDE-ISOMERASE TMX3"/>
    <property type="match status" value="1"/>
</dbReference>
<dbReference type="GO" id="GO:0003756">
    <property type="term" value="F:protein disulfide isomerase activity"/>
    <property type="evidence" value="ECO:0007669"/>
    <property type="project" value="UniProtKB-EC"/>
</dbReference>
<dbReference type="EC" id="5.3.4.1" evidence="3"/>
<evidence type="ECO:0000256" key="5">
    <source>
        <dbReference type="ARBA" id="ARBA00022989"/>
    </source>
</evidence>
<evidence type="ECO:0000256" key="1">
    <source>
        <dbReference type="ARBA" id="ARBA00001182"/>
    </source>
</evidence>
<keyword evidence="4" id="KW-0812">Transmembrane</keyword>
<evidence type="ECO:0000256" key="2">
    <source>
        <dbReference type="ARBA" id="ARBA00004167"/>
    </source>
</evidence>
<dbReference type="SUPFAM" id="SSF52833">
    <property type="entry name" value="Thioredoxin-like"/>
    <property type="match status" value="1"/>
</dbReference>
<reference evidence="7 8" key="1">
    <citation type="submission" date="2024-01" db="EMBL/GenBank/DDBJ databases">
        <authorList>
            <person name="Alioto T."/>
            <person name="Alioto T."/>
            <person name="Gomez Garrido J."/>
        </authorList>
    </citation>
    <scope>NUCLEOTIDE SEQUENCE [LARGE SCALE GENOMIC DNA]</scope>
</reference>
<dbReference type="GO" id="GO:0016020">
    <property type="term" value="C:membrane"/>
    <property type="evidence" value="ECO:0007669"/>
    <property type="project" value="UniProtKB-SubCell"/>
</dbReference>
<evidence type="ECO:0000313" key="8">
    <source>
        <dbReference type="Proteomes" id="UP001314229"/>
    </source>
</evidence>
<comment type="subcellular location">
    <subcellularLocation>
        <location evidence="2">Membrane</location>
        <topology evidence="2">Single-pass membrane protein</topology>
    </subcellularLocation>
</comment>
<evidence type="ECO:0000256" key="4">
    <source>
        <dbReference type="ARBA" id="ARBA00022692"/>
    </source>
</evidence>
<gene>
    <name evidence="7" type="ORF">FSCOSCO3_A003507</name>
</gene>